<dbReference type="InterPro" id="IPR037165">
    <property type="entry name" value="AldOxase/xan_DH_Mopterin-bd_sf"/>
</dbReference>
<dbReference type="Pfam" id="PF20256">
    <property type="entry name" value="MoCoBD_2"/>
    <property type="match status" value="1"/>
</dbReference>
<feature type="domain" description="Aldehyde oxidase/xanthine dehydrogenase second molybdopterin binding" evidence="1">
    <location>
        <begin position="13"/>
        <end position="104"/>
    </location>
</feature>
<dbReference type="Proteomes" id="UP001381693">
    <property type="component" value="Unassembled WGS sequence"/>
</dbReference>
<dbReference type="GO" id="GO:0005506">
    <property type="term" value="F:iron ion binding"/>
    <property type="evidence" value="ECO:0007669"/>
    <property type="project" value="InterPro"/>
</dbReference>
<dbReference type="InterPro" id="IPR016208">
    <property type="entry name" value="Ald_Oxase/xanthine_DH-like"/>
</dbReference>
<dbReference type="SUPFAM" id="SSF56003">
    <property type="entry name" value="Molybdenum cofactor-binding domain"/>
    <property type="match status" value="1"/>
</dbReference>
<dbReference type="GO" id="GO:0016491">
    <property type="term" value="F:oxidoreductase activity"/>
    <property type="evidence" value="ECO:0007669"/>
    <property type="project" value="InterPro"/>
</dbReference>
<dbReference type="EMBL" id="JAXCGZ010013347">
    <property type="protein sequence ID" value="KAK7072767.1"/>
    <property type="molecule type" value="Genomic_DNA"/>
</dbReference>
<protein>
    <recommendedName>
        <fullName evidence="1">Aldehyde oxidase/xanthine dehydrogenase second molybdopterin binding domain-containing protein</fullName>
    </recommendedName>
</protein>
<accession>A0AAN8WXF8</accession>
<dbReference type="PANTHER" id="PTHR45444">
    <property type="entry name" value="XANTHINE DEHYDROGENASE"/>
    <property type="match status" value="1"/>
</dbReference>
<name>A0AAN8WXF8_HALRR</name>
<dbReference type="AlphaFoldDB" id="A0AAN8WXF8"/>
<feature type="non-terminal residue" evidence="2">
    <location>
        <position position="104"/>
    </location>
</feature>
<gene>
    <name evidence="2" type="ORF">SK128_010080</name>
</gene>
<evidence type="ECO:0000259" key="1">
    <source>
        <dbReference type="Pfam" id="PF20256"/>
    </source>
</evidence>
<evidence type="ECO:0000313" key="3">
    <source>
        <dbReference type="Proteomes" id="UP001381693"/>
    </source>
</evidence>
<reference evidence="2 3" key="1">
    <citation type="submission" date="2023-11" db="EMBL/GenBank/DDBJ databases">
        <title>Halocaridina rubra genome assembly.</title>
        <authorList>
            <person name="Smith C."/>
        </authorList>
    </citation>
    <scope>NUCLEOTIDE SEQUENCE [LARGE SCALE GENOMIC DNA]</scope>
    <source>
        <strain evidence="2">EP-1</strain>
        <tissue evidence="2">Whole</tissue>
    </source>
</reference>
<dbReference type="Gene3D" id="3.30.365.10">
    <property type="entry name" value="Aldehyde oxidase/xanthine dehydrogenase, molybdopterin binding domain"/>
    <property type="match status" value="1"/>
</dbReference>
<dbReference type="PANTHER" id="PTHR45444:SF3">
    <property type="entry name" value="XANTHINE DEHYDROGENASE"/>
    <property type="match status" value="1"/>
</dbReference>
<proteinExistence type="predicted"/>
<sequence length="104" mass="11358">MDLYFFRSTGITGYDFDKQEGSVCSYYSYGAAVTEVEIDCLTGNHSVLRTDIMMDVGESLNPAIDIGQIEGAFVQGIGLFTLEELRYSPEGVLLTQGPGAYKIP</sequence>
<organism evidence="2 3">
    <name type="scientific">Halocaridina rubra</name>
    <name type="common">Hawaiian red shrimp</name>
    <dbReference type="NCBI Taxonomy" id="373956"/>
    <lineage>
        <taxon>Eukaryota</taxon>
        <taxon>Metazoa</taxon>
        <taxon>Ecdysozoa</taxon>
        <taxon>Arthropoda</taxon>
        <taxon>Crustacea</taxon>
        <taxon>Multicrustacea</taxon>
        <taxon>Malacostraca</taxon>
        <taxon>Eumalacostraca</taxon>
        <taxon>Eucarida</taxon>
        <taxon>Decapoda</taxon>
        <taxon>Pleocyemata</taxon>
        <taxon>Caridea</taxon>
        <taxon>Atyoidea</taxon>
        <taxon>Atyidae</taxon>
        <taxon>Halocaridina</taxon>
    </lineage>
</organism>
<keyword evidence="3" id="KW-1185">Reference proteome</keyword>
<comment type="caution">
    <text evidence="2">The sequence shown here is derived from an EMBL/GenBank/DDBJ whole genome shotgun (WGS) entry which is preliminary data.</text>
</comment>
<dbReference type="InterPro" id="IPR046867">
    <property type="entry name" value="AldOxase/xan_DH_MoCoBD2"/>
</dbReference>
<evidence type="ECO:0000313" key="2">
    <source>
        <dbReference type="EMBL" id="KAK7072767.1"/>
    </source>
</evidence>